<gene>
    <name evidence="3" type="ORF">U0070_008927</name>
</gene>
<name>A0AAW0JNT4_MYOGA</name>
<sequence length="224" mass="24960">MPAVNHLSTIVGSVVAPVPMLQKACNPPVTASLAKEVTEKVPHWSPGNRSRSPSLTLSPLLILHCFLLAVPSFHVLLPHPGSLSFQFLILCFLVQPRSYTDTSILSLMELLCHAGLDVGLRLLPKTDLQQLLLLLLENIQEWPGKLQALCCSLSWVSDHHHNLLALVQFFLDVTPRGRWVLLNSAAHPLMLIPKRFFEDLESSPAAPTNKYLQTLRGRTKNRIH</sequence>
<dbReference type="Proteomes" id="UP001488838">
    <property type="component" value="Unassembled WGS sequence"/>
</dbReference>
<accession>A0AAW0JNT4</accession>
<comment type="caution">
    <text evidence="3">The sequence shown here is derived from an EMBL/GenBank/DDBJ whole genome shotgun (WGS) entry which is preliminary data.</text>
</comment>
<evidence type="ECO:0000313" key="4">
    <source>
        <dbReference type="Proteomes" id="UP001488838"/>
    </source>
</evidence>
<dbReference type="InterPro" id="IPR026161">
    <property type="entry name" value="FAM178"/>
</dbReference>
<dbReference type="AlphaFoldDB" id="A0AAW0JNT4"/>
<organism evidence="3 4">
    <name type="scientific">Myodes glareolus</name>
    <name type="common">Bank vole</name>
    <name type="synonym">Clethrionomys glareolus</name>
    <dbReference type="NCBI Taxonomy" id="447135"/>
    <lineage>
        <taxon>Eukaryota</taxon>
        <taxon>Metazoa</taxon>
        <taxon>Chordata</taxon>
        <taxon>Craniata</taxon>
        <taxon>Vertebrata</taxon>
        <taxon>Euteleostomi</taxon>
        <taxon>Mammalia</taxon>
        <taxon>Eutheria</taxon>
        <taxon>Euarchontoglires</taxon>
        <taxon>Glires</taxon>
        <taxon>Rodentia</taxon>
        <taxon>Myomorpha</taxon>
        <taxon>Muroidea</taxon>
        <taxon>Cricetidae</taxon>
        <taxon>Arvicolinae</taxon>
        <taxon>Myodes</taxon>
    </lineage>
</organism>
<reference evidence="3 4" key="1">
    <citation type="journal article" date="2023" name="bioRxiv">
        <title>Conserved and derived expression patterns and positive selection on dental genes reveal complex evolutionary context of ever-growing rodent molars.</title>
        <authorList>
            <person name="Calamari Z.T."/>
            <person name="Song A."/>
            <person name="Cohen E."/>
            <person name="Akter M."/>
            <person name="Roy R.D."/>
            <person name="Hallikas O."/>
            <person name="Christensen M.M."/>
            <person name="Li P."/>
            <person name="Marangoni P."/>
            <person name="Jernvall J."/>
            <person name="Klein O.D."/>
        </authorList>
    </citation>
    <scope>NUCLEOTIDE SEQUENCE [LARGE SCALE GENOMIC DNA]</scope>
    <source>
        <strain evidence="3">V071</strain>
    </source>
</reference>
<evidence type="ECO:0000256" key="1">
    <source>
        <dbReference type="ARBA" id="ARBA00010311"/>
    </source>
</evidence>
<comment type="similarity">
    <text evidence="1">Belongs to the FAM178 family.</text>
</comment>
<proteinExistence type="inferred from homology"/>
<protein>
    <recommendedName>
        <fullName evidence="2">Coiled-coil SMC6 And NSE5 INteracting (CANIN) domain-containing protein</fullName>
    </recommendedName>
</protein>
<dbReference type="InterPro" id="IPR044276">
    <property type="entry name" value="CANIN_dom"/>
</dbReference>
<dbReference type="EMBL" id="JBBHLL010000026">
    <property type="protein sequence ID" value="KAK7828418.1"/>
    <property type="molecule type" value="Genomic_DNA"/>
</dbReference>
<evidence type="ECO:0000313" key="3">
    <source>
        <dbReference type="EMBL" id="KAK7828418.1"/>
    </source>
</evidence>
<feature type="domain" description="Coiled-coil SMC6 And NSE5 INteracting (CANIN)" evidence="2">
    <location>
        <begin position="85"/>
        <end position="179"/>
    </location>
</feature>
<evidence type="ECO:0000259" key="2">
    <source>
        <dbReference type="Pfam" id="PF14816"/>
    </source>
</evidence>
<dbReference type="PANTHER" id="PTHR16046">
    <property type="entry name" value="SMC5-SMC6 COMPLEX LOCALIZATION FACTOR 2"/>
    <property type="match status" value="1"/>
</dbReference>
<keyword evidence="4" id="KW-1185">Reference proteome</keyword>
<dbReference type="PANTHER" id="PTHR16046:SF11">
    <property type="entry name" value="PROTEIN FAM178B"/>
    <property type="match status" value="1"/>
</dbReference>
<dbReference type="Pfam" id="PF14816">
    <property type="entry name" value="CANIN"/>
    <property type="match status" value="1"/>
</dbReference>